<evidence type="ECO:0000313" key="1">
    <source>
        <dbReference type="EMBL" id="PNC54707.1"/>
    </source>
</evidence>
<gene>
    <name evidence="1" type="ORF">CXU09_09205</name>
</gene>
<accession>A0A2N8IH49</accession>
<dbReference type="Proteomes" id="UP000235914">
    <property type="component" value="Unassembled WGS sequence"/>
</dbReference>
<protein>
    <submittedName>
        <fullName evidence="1">Uncharacterized protein</fullName>
    </submittedName>
</protein>
<comment type="caution">
    <text evidence="1">The sequence shown here is derived from an EMBL/GenBank/DDBJ whole genome shotgun (WGS) entry which is preliminary data.</text>
</comment>
<evidence type="ECO:0000313" key="2">
    <source>
        <dbReference type="Proteomes" id="UP000235914"/>
    </source>
</evidence>
<dbReference type="PANTHER" id="PTHR30469">
    <property type="entry name" value="MULTIDRUG RESISTANCE PROTEIN MDTA"/>
    <property type="match status" value="1"/>
</dbReference>
<reference evidence="1 2" key="1">
    <citation type="journal article" date="2017" name="BMC Genomics">
        <title>Genome sequencing of 39 Akkermansia muciniphila isolates reveals its population structure, genomic and functional diverisity, and global distribution in mammalian gut microbiotas.</title>
        <authorList>
            <person name="Guo X."/>
            <person name="Li S."/>
            <person name="Zhang J."/>
            <person name="Wu F."/>
            <person name="Li X."/>
            <person name="Wu D."/>
            <person name="Zhang M."/>
            <person name="Ou Z."/>
            <person name="Jie Z."/>
            <person name="Yan Q."/>
            <person name="Li P."/>
            <person name="Yi J."/>
            <person name="Peng Y."/>
        </authorList>
    </citation>
    <scope>NUCLEOTIDE SEQUENCE [LARGE SCALE GENOMIC DNA]</scope>
    <source>
        <strain evidence="1 2">GP43</strain>
    </source>
</reference>
<organism evidence="1 2">
    <name type="scientific">Akkermansia muciniphila</name>
    <dbReference type="NCBI Taxonomy" id="239935"/>
    <lineage>
        <taxon>Bacteria</taxon>
        <taxon>Pseudomonadati</taxon>
        <taxon>Verrucomicrobiota</taxon>
        <taxon>Verrucomicrobiia</taxon>
        <taxon>Verrucomicrobiales</taxon>
        <taxon>Akkermansiaceae</taxon>
        <taxon>Akkermansia</taxon>
    </lineage>
</organism>
<dbReference type="Gene3D" id="2.40.50.100">
    <property type="match status" value="1"/>
</dbReference>
<dbReference type="SUPFAM" id="SSF111369">
    <property type="entry name" value="HlyD-like secretion proteins"/>
    <property type="match status" value="1"/>
</dbReference>
<dbReference type="Gene3D" id="1.10.287.470">
    <property type="entry name" value="Helix hairpin bin"/>
    <property type="match status" value="1"/>
</dbReference>
<proteinExistence type="predicted"/>
<name>A0A2N8IH49_9BACT</name>
<dbReference type="AlphaFoldDB" id="A0A2N8IH49"/>
<sequence>MMSEAPQKKGTSWSIGIGLGIVALLIGTAIVTEPSVSFSSSGNRGCAPAGTETPLRLQTNTLSISAPGIVKASYLTMLSPSVSGKVDKVHPLFNVGEIVLKGTPLMELEKFEYRARLANAQAELEQARLDVSTEQAEALKAIKKTYSSVSKSGKESELVLRVPQRRAVNARLNAAEAYVAEAEQALRDTVLEAPYTCQVVECSVGAGARVVAGQPVGKVIPLQERMIRIPVPLEEFSALPRDEQGKVNTALTASCVLNNGKRLQWLGRVTAVDAALDSKSNSAVLIASLEPNASHVSEWQVAPVNMALQVAINVQVPVSAWIPASAVRDGSSIQVKTPSGMQERKVQVVALKDGRALVTVPEFQAGDALIL</sequence>
<dbReference type="EMBL" id="PJKN01000005">
    <property type="protein sequence ID" value="PNC54707.1"/>
    <property type="molecule type" value="Genomic_DNA"/>
</dbReference>
<dbReference type="Gene3D" id="2.40.30.170">
    <property type="match status" value="1"/>
</dbReference>
<dbReference type="GO" id="GO:1990281">
    <property type="term" value="C:efflux pump complex"/>
    <property type="evidence" value="ECO:0007669"/>
    <property type="project" value="TreeGrafter"/>
</dbReference>
<dbReference type="GO" id="GO:0015562">
    <property type="term" value="F:efflux transmembrane transporter activity"/>
    <property type="evidence" value="ECO:0007669"/>
    <property type="project" value="TreeGrafter"/>
</dbReference>